<proteinExistence type="predicted"/>
<feature type="non-terminal residue" evidence="2">
    <location>
        <position position="1"/>
    </location>
</feature>
<protein>
    <submittedName>
        <fullName evidence="2">Uncharacterized protein</fullName>
    </submittedName>
</protein>
<evidence type="ECO:0000313" key="3">
    <source>
        <dbReference type="Proteomes" id="UP000324091"/>
    </source>
</evidence>
<reference evidence="2 3" key="1">
    <citation type="submission" date="2019-04" db="EMBL/GenBank/DDBJ databases">
        <title>Chromosome genome assembly for Takifugu flavidus.</title>
        <authorList>
            <person name="Xiao S."/>
        </authorList>
    </citation>
    <scope>NUCLEOTIDE SEQUENCE [LARGE SCALE GENOMIC DNA]</scope>
    <source>
        <strain evidence="2">HTHZ2018</strain>
        <tissue evidence="2">Muscle</tissue>
    </source>
</reference>
<organism evidence="2 3">
    <name type="scientific">Takifugu flavidus</name>
    <name type="common">sansaifugu</name>
    <dbReference type="NCBI Taxonomy" id="433684"/>
    <lineage>
        <taxon>Eukaryota</taxon>
        <taxon>Metazoa</taxon>
        <taxon>Chordata</taxon>
        <taxon>Craniata</taxon>
        <taxon>Vertebrata</taxon>
        <taxon>Euteleostomi</taxon>
        <taxon>Actinopterygii</taxon>
        <taxon>Neopterygii</taxon>
        <taxon>Teleostei</taxon>
        <taxon>Neoteleostei</taxon>
        <taxon>Acanthomorphata</taxon>
        <taxon>Eupercaria</taxon>
        <taxon>Tetraodontiformes</taxon>
        <taxon>Tetradontoidea</taxon>
        <taxon>Tetraodontidae</taxon>
        <taxon>Takifugu</taxon>
    </lineage>
</organism>
<sequence>WASDADTYADSGKKSSWNSAINLREDESGKGDGESKREKLTHDLSTERIPQRQSPLIRLYTTTGEPIAATENMRT</sequence>
<feature type="compositionally biased region" description="Basic and acidic residues" evidence="1">
    <location>
        <begin position="23"/>
        <end position="50"/>
    </location>
</feature>
<dbReference type="Proteomes" id="UP000324091">
    <property type="component" value="Chromosome 3"/>
</dbReference>
<name>A0A5C6N9I6_9TELE</name>
<dbReference type="AlphaFoldDB" id="A0A5C6N9I6"/>
<gene>
    <name evidence="2" type="ORF">D4764_03G0011500</name>
</gene>
<dbReference type="EMBL" id="RHFK02000016">
    <property type="protein sequence ID" value="TWW64142.1"/>
    <property type="molecule type" value="Genomic_DNA"/>
</dbReference>
<accession>A0A5C6N9I6</accession>
<keyword evidence="3" id="KW-1185">Reference proteome</keyword>
<feature type="region of interest" description="Disordered" evidence="1">
    <location>
        <begin position="1"/>
        <end position="55"/>
    </location>
</feature>
<comment type="caution">
    <text evidence="2">The sequence shown here is derived from an EMBL/GenBank/DDBJ whole genome shotgun (WGS) entry which is preliminary data.</text>
</comment>
<evidence type="ECO:0000313" key="2">
    <source>
        <dbReference type="EMBL" id="TWW64142.1"/>
    </source>
</evidence>
<evidence type="ECO:0000256" key="1">
    <source>
        <dbReference type="SAM" id="MobiDB-lite"/>
    </source>
</evidence>